<organism evidence="1 2">
    <name type="scientific">Eumeta variegata</name>
    <name type="common">Bagworm moth</name>
    <name type="synonym">Eumeta japonica</name>
    <dbReference type="NCBI Taxonomy" id="151549"/>
    <lineage>
        <taxon>Eukaryota</taxon>
        <taxon>Metazoa</taxon>
        <taxon>Ecdysozoa</taxon>
        <taxon>Arthropoda</taxon>
        <taxon>Hexapoda</taxon>
        <taxon>Insecta</taxon>
        <taxon>Pterygota</taxon>
        <taxon>Neoptera</taxon>
        <taxon>Endopterygota</taxon>
        <taxon>Lepidoptera</taxon>
        <taxon>Glossata</taxon>
        <taxon>Ditrysia</taxon>
        <taxon>Tineoidea</taxon>
        <taxon>Psychidae</taxon>
        <taxon>Oiketicinae</taxon>
        <taxon>Eumeta</taxon>
    </lineage>
</organism>
<sequence>MIGYTVFELLPKNCASQQKDGLVTDARTRADSAIREVAKFERGPRALGVPCEQRKSHARLGIRTVTANGVTPRCDVTPPFGCQRLFCVCTTRLIRFKRVGTNLTDDLREGRPSTATTRDNITVLRLTIESDKRVTYQQIQISLGIDMSQVHKILHEPTEILAHPLRSLDLALCDFYLFPKMKGNLREKWFTYAEEAVGPYENVVQATSKCEDYRTGNCCLAIKLPLPQLLQWIEKNPPADFQSVPTFSRERHTKLVYMQRWIYARGSRG</sequence>
<dbReference type="Gene3D" id="3.30.420.10">
    <property type="entry name" value="Ribonuclease H-like superfamily/Ribonuclease H"/>
    <property type="match status" value="1"/>
</dbReference>
<keyword evidence="2" id="KW-1185">Reference proteome</keyword>
<proteinExistence type="predicted"/>
<accession>A0A4C1WG25</accession>
<name>A0A4C1WG25_EUMVA</name>
<dbReference type="PANTHER" id="PTHR46060:SF1">
    <property type="entry name" value="MARINER MOS1 TRANSPOSASE-LIKE PROTEIN"/>
    <property type="match status" value="1"/>
</dbReference>
<comment type="caution">
    <text evidence="1">The sequence shown here is derived from an EMBL/GenBank/DDBJ whole genome shotgun (WGS) entry which is preliminary data.</text>
</comment>
<evidence type="ECO:0000313" key="1">
    <source>
        <dbReference type="EMBL" id="GBP50033.1"/>
    </source>
</evidence>
<dbReference type="GO" id="GO:0003676">
    <property type="term" value="F:nucleic acid binding"/>
    <property type="evidence" value="ECO:0007669"/>
    <property type="project" value="InterPro"/>
</dbReference>
<dbReference type="EMBL" id="BGZK01000557">
    <property type="protein sequence ID" value="GBP50033.1"/>
    <property type="molecule type" value="Genomic_DNA"/>
</dbReference>
<dbReference type="InterPro" id="IPR052709">
    <property type="entry name" value="Transposase-MT_Hybrid"/>
</dbReference>
<protein>
    <recommendedName>
        <fullName evidence="3">Mariner Mos1 transposase</fullName>
    </recommendedName>
</protein>
<dbReference type="Proteomes" id="UP000299102">
    <property type="component" value="Unassembled WGS sequence"/>
</dbReference>
<dbReference type="InterPro" id="IPR036397">
    <property type="entry name" value="RNaseH_sf"/>
</dbReference>
<evidence type="ECO:0008006" key="3">
    <source>
        <dbReference type="Google" id="ProtNLM"/>
    </source>
</evidence>
<evidence type="ECO:0000313" key="2">
    <source>
        <dbReference type="Proteomes" id="UP000299102"/>
    </source>
</evidence>
<reference evidence="1 2" key="1">
    <citation type="journal article" date="2019" name="Commun. Biol.">
        <title>The bagworm genome reveals a unique fibroin gene that provides high tensile strength.</title>
        <authorList>
            <person name="Kono N."/>
            <person name="Nakamura H."/>
            <person name="Ohtoshi R."/>
            <person name="Tomita M."/>
            <person name="Numata K."/>
            <person name="Arakawa K."/>
        </authorList>
    </citation>
    <scope>NUCLEOTIDE SEQUENCE [LARGE SCALE GENOMIC DNA]</scope>
</reference>
<dbReference type="PANTHER" id="PTHR46060">
    <property type="entry name" value="MARINER MOS1 TRANSPOSASE-LIKE PROTEIN"/>
    <property type="match status" value="1"/>
</dbReference>
<gene>
    <name evidence="1" type="ORF">EVAR_39609_1</name>
</gene>
<dbReference type="OrthoDB" id="10017160at2759"/>
<dbReference type="AlphaFoldDB" id="A0A4C1WG25"/>